<dbReference type="AlphaFoldDB" id="A0A072UHX5"/>
<sequence>MDADNDVATDVNGSCSCGVVNFGIAVSTSVNYINKNNHSLLATTLLNPFSQGNMDANKRVQFNMDVNNDVVANIADSCSRGAVNFGIVVSTSFKYKGRYDHFRRVRHLKVVCEPLSFITSEGHLNGTSNWVLVHGLTCH</sequence>
<reference evidence="2" key="3">
    <citation type="submission" date="2015-04" db="UniProtKB">
        <authorList>
            <consortium name="EnsemblPlants"/>
        </authorList>
    </citation>
    <scope>IDENTIFICATION</scope>
    <source>
        <strain evidence="2">cv. Jemalong A17</strain>
    </source>
</reference>
<evidence type="ECO:0000313" key="2">
    <source>
        <dbReference type="EnsemblPlants" id="KEH28728"/>
    </source>
</evidence>
<proteinExistence type="predicted"/>
<evidence type="ECO:0000313" key="3">
    <source>
        <dbReference type="Proteomes" id="UP000002051"/>
    </source>
</evidence>
<protein>
    <submittedName>
        <fullName evidence="1 2">Uncharacterized protein</fullName>
    </submittedName>
</protein>
<name>A0A072UHX5_MEDTR</name>
<dbReference type="EnsemblPlants" id="KEH28728">
    <property type="protein sequence ID" value="KEH28728"/>
    <property type="gene ID" value="MTR_4g011410"/>
</dbReference>
<dbReference type="HOGENOM" id="CLU_1848086_0_0_1"/>
<reference evidence="1 3" key="2">
    <citation type="journal article" date="2014" name="BMC Genomics">
        <title>An improved genome release (version Mt4.0) for the model legume Medicago truncatula.</title>
        <authorList>
            <person name="Tang H."/>
            <person name="Krishnakumar V."/>
            <person name="Bidwell S."/>
            <person name="Rosen B."/>
            <person name="Chan A."/>
            <person name="Zhou S."/>
            <person name="Gentzbittel L."/>
            <person name="Childs K.L."/>
            <person name="Yandell M."/>
            <person name="Gundlach H."/>
            <person name="Mayer K.F."/>
            <person name="Schwartz D.C."/>
            <person name="Town C.D."/>
        </authorList>
    </citation>
    <scope>GENOME REANNOTATION</scope>
    <source>
        <strain evidence="1">A17</strain>
        <strain evidence="2 3">cv. Jemalong A17</strain>
    </source>
</reference>
<gene>
    <name evidence="1" type="ordered locus">MTR_4g011410</name>
</gene>
<keyword evidence="3" id="KW-1185">Reference proteome</keyword>
<dbReference type="Proteomes" id="UP000002051">
    <property type="component" value="Chromosome 4"/>
</dbReference>
<organism evidence="1 3">
    <name type="scientific">Medicago truncatula</name>
    <name type="common">Barrel medic</name>
    <name type="synonym">Medicago tribuloides</name>
    <dbReference type="NCBI Taxonomy" id="3880"/>
    <lineage>
        <taxon>Eukaryota</taxon>
        <taxon>Viridiplantae</taxon>
        <taxon>Streptophyta</taxon>
        <taxon>Embryophyta</taxon>
        <taxon>Tracheophyta</taxon>
        <taxon>Spermatophyta</taxon>
        <taxon>Magnoliopsida</taxon>
        <taxon>eudicotyledons</taxon>
        <taxon>Gunneridae</taxon>
        <taxon>Pentapetalae</taxon>
        <taxon>rosids</taxon>
        <taxon>fabids</taxon>
        <taxon>Fabales</taxon>
        <taxon>Fabaceae</taxon>
        <taxon>Papilionoideae</taxon>
        <taxon>50 kb inversion clade</taxon>
        <taxon>NPAAA clade</taxon>
        <taxon>Hologalegina</taxon>
        <taxon>IRL clade</taxon>
        <taxon>Trifolieae</taxon>
        <taxon>Medicago</taxon>
    </lineage>
</organism>
<dbReference type="EMBL" id="CM001220">
    <property type="protein sequence ID" value="KEH28728.1"/>
    <property type="molecule type" value="Genomic_DNA"/>
</dbReference>
<dbReference type="GO" id="GO:0005886">
    <property type="term" value="C:plasma membrane"/>
    <property type="evidence" value="ECO:0000318"/>
    <property type="project" value="GO_Central"/>
</dbReference>
<accession>A0A072UHX5</accession>
<evidence type="ECO:0000313" key="1">
    <source>
        <dbReference type="EMBL" id="KEH28728.1"/>
    </source>
</evidence>
<reference evidence="1 3" key="1">
    <citation type="journal article" date="2011" name="Nature">
        <title>The Medicago genome provides insight into the evolution of rhizobial symbioses.</title>
        <authorList>
            <person name="Young N.D."/>
            <person name="Debelle F."/>
            <person name="Oldroyd G.E."/>
            <person name="Geurts R."/>
            <person name="Cannon S.B."/>
            <person name="Udvardi M.K."/>
            <person name="Benedito V.A."/>
            <person name="Mayer K.F."/>
            <person name="Gouzy J."/>
            <person name="Schoof H."/>
            <person name="Van de Peer Y."/>
            <person name="Proost S."/>
            <person name="Cook D.R."/>
            <person name="Meyers B.C."/>
            <person name="Spannagl M."/>
            <person name="Cheung F."/>
            <person name="De Mita S."/>
            <person name="Krishnakumar V."/>
            <person name="Gundlach H."/>
            <person name="Zhou S."/>
            <person name="Mudge J."/>
            <person name="Bharti A.K."/>
            <person name="Murray J.D."/>
            <person name="Naoumkina M.A."/>
            <person name="Rosen B."/>
            <person name="Silverstein K.A."/>
            <person name="Tang H."/>
            <person name="Rombauts S."/>
            <person name="Zhao P.X."/>
            <person name="Zhou P."/>
            <person name="Barbe V."/>
            <person name="Bardou P."/>
            <person name="Bechner M."/>
            <person name="Bellec A."/>
            <person name="Berger A."/>
            <person name="Berges H."/>
            <person name="Bidwell S."/>
            <person name="Bisseling T."/>
            <person name="Choisne N."/>
            <person name="Couloux A."/>
            <person name="Denny R."/>
            <person name="Deshpande S."/>
            <person name="Dai X."/>
            <person name="Doyle J.J."/>
            <person name="Dudez A.M."/>
            <person name="Farmer A.D."/>
            <person name="Fouteau S."/>
            <person name="Franken C."/>
            <person name="Gibelin C."/>
            <person name="Gish J."/>
            <person name="Goldstein S."/>
            <person name="Gonzalez A.J."/>
            <person name="Green P.J."/>
            <person name="Hallab A."/>
            <person name="Hartog M."/>
            <person name="Hua A."/>
            <person name="Humphray S.J."/>
            <person name="Jeong D.H."/>
            <person name="Jing Y."/>
            <person name="Jocker A."/>
            <person name="Kenton S.M."/>
            <person name="Kim D.J."/>
            <person name="Klee K."/>
            <person name="Lai H."/>
            <person name="Lang C."/>
            <person name="Lin S."/>
            <person name="Macmil S.L."/>
            <person name="Magdelenat G."/>
            <person name="Matthews L."/>
            <person name="McCorrison J."/>
            <person name="Monaghan E.L."/>
            <person name="Mun J.H."/>
            <person name="Najar F.Z."/>
            <person name="Nicholson C."/>
            <person name="Noirot C."/>
            <person name="O'Bleness M."/>
            <person name="Paule C.R."/>
            <person name="Poulain J."/>
            <person name="Prion F."/>
            <person name="Qin B."/>
            <person name="Qu C."/>
            <person name="Retzel E.F."/>
            <person name="Riddle C."/>
            <person name="Sallet E."/>
            <person name="Samain S."/>
            <person name="Samson N."/>
            <person name="Sanders I."/>
            <person name="Saurat O."/>
            <person name="Scarpelli C."/>
            <person name="Schiex T."/>
            <person name="Segurens B."/>
            <person name="Severin A.J."/>
            <person name="Sherrier D.J."/>
            <person name="Shi R."/>
            <person name="Sims S."/>
            <person name="Singer S.R."/>
            <person name="Sinharoy S."/>
            <person name="Sterck L."/>
            <person name="Viollet A."/>
            <person name="Wang B.B."/>
            <person name="Wang K."/>
            <person name="Wang M."/>
            <person name="Wang X."/>
            <person name="Warfsmann J."/>
            <person name="Weissenbach J."/>
            <person name="White D.D."/>
            <person name="White J.D."/>
            <person name="Wiley G.B."/>
            <person name="Wincker P."/>
            <person name="Xing Y."/>
            <person name="Yang L."/>
            <person name="Yao Z."/>
            <person name="Ying F."/>
            <person name="Zhai J."/>
            <person name="Zhou L."/>
            <person name="Zuber A."/>
            <person name="Denarie J."/>
            <person name="Dixon R.A."/>
            <person name="May G.D."/>
            <person name="Schwartz D.C."/>
            <person name="Rogers J."/>
            <person name="Quetier F."/>
            <person name="Town C.D."/>
            <person name="Roe B.A."/>
        </authorList>
    </citation>
    <scope>NUCLEOTIDE SEQUENCE [LARGE SCALE GENOMIC DNA]</scope>
    <source>
        <strain evidence="1">A17</strain>
        <strain evidence="2 3">cv. Jemalong A17</strain>
    </source>
</reference>
<dbReference type="GO" id="GO:0009506">
    <property type="term" value="C:plasmodesma"/>
    <property type="evidence" value="ECO:0000318"/>
    <property type="project" value="GO_Central"/>
</dbReference>